<accession>A0A812M0U3</accession>
<evidence type="ECO:0000313" key="2">
    <source>
        <dbReference type="EMBL" id="CAE7248825.1"/>
    </source>
</evidence>
<feature type="region of interest" description="Disordered" evidence="1">
    <location>
        <begin position="563"/>
        <end position="589"/>
    </location>
</feature>
<dbReference type="EMBL" id="CAJNDS010001125">
    <property type="protein sequence ID" value="CAE7248825.1"/>
    <property type="molecule type" value="Genomic_DNA"/>
</dbReference>
<evidence type="ECO:0000313" key="3">
    <source>
        <dbReference type="Proteomes" id="UP000604046"/>
    </source>
</evidence>
<comment type="caution">
    <text evidence="2">The sequence shown here is derived from an EMBL/GenBank/DDBJ whole genome shotgun (WGS) entry which is preliminary data.</text>
</comment>
<dbReference type="AlphaFoldDB" id="A0A812M0U3"/>
<protein>
    <submittedName>
        <fullName evidence="2">Uncharacterized protein</fullName>
    </submittedName>
</protein>
<organism evidence="2 3">
    <name type="scientific">Symbiodinium natans</name>
    <dbReference type="NCBI Taxonomy" id="878477"/>
    <lineage>
        <taxon>Eukaryota</taxon>
        <taxon>Sar</taxon>
        <taxon>Alveolata</taxon>
        <taxon>Dinophyceae</taxon>
        <taxon>Suessiales</taxon>
        <taxon>Symbiodiniaceae</taxon>
        <taxon>Symbiodinium</taxon>
    </lineage>
</organism>
<dbReference type="OrthoDB" id="425909at2759"/>
<keyword evidence="3" id="KW-1185">Reference proteome</keyword>
<feature type="region of interest" description="Disordered" evidence="1">
    <location>
        <begin position="1"/>
        <end position="22"/>
    </location>
</feature>
<reference evidence="2" key="1">
    <citation type="submission" date="2021-02" db="EMBL/GenBank/DDBJ databases">
        <authorList>
            <person name="Dougan E. K."/>
            <person name="Rhodes N."/>
            <person name="Thang M."/>
            <person name="Chan C."/>
        </authorList>
    </citation>
    <scope>NUCLEOTIDE SEQUENCE</scope>
</reference>
<feature type="region of interest" description="Disordered" evidence="1">
    <location>
        <begin position="523"/>
        <end position="546"/>
    </location>
</feature>
<gene>
    <name evidence="2" type="ORF">SNAT2548_LOCUS12079</name>
</gene>
<proteinExistence type="predicted"/>
<name>A0A812M0U3_9DINO</name>
<dbReference type="Proteomes" id="UP000604046">
    <property type="component" value="Unassembled WGS sequence"/>
</dbReference>
<evidence type="ECO:0000256" key="1">
    <source>
        <dbReference type="SAM" id="MobiDB-lite"/>
    </source>
</evidence>
<feature type="compositionally biased region" description="Acidic residues" evidence="1">
    <location>
        <begin position="564"/>
        <end position="574"/>
    </location>
</feature>
<sequence length="589" mass="63534">MPGTGGAVGDHFCCSQRRPSPPREHHLASVLTSKVHRYCDALQARRAHLAAVDCFFRELIACQWRLEAIETQQRALQAEALEVPATSTGAKCCEESLETGDPAKGSEVARLRRQMAVESCLTELMAQRDAAVSALEERATHYALAATGEVTRRFAAGEAERRSALQSYRHLANEVCSEACAEMQGLLEAPLEQAWLASLAKSLERRLRFWTSELEETWAAWHDATARMHNAGQDAMGAWREIAEVLECACQHFERDGELMKKPELQTALVTFAARSLEVELVNSLGLSGLHGEVYMSNANRDQFCVESRLNMLTAVLDLLSHLGALHRVGEEILSSSSAPAPQQESAAVMPTPTSRAAARMASKLEALQLARPSLKAEGALPTSFEECSESPPFLGSALSALSGIGHLESLPSAAAAVRWATAAQVTPCTALRAVASAEDLQALGHGSRSAAVLLPWLIESIVEAVCTATMAPEPERSLFTIWPAPLGQKMTAAALVQSCSVLGNEDFADAVRSAAERRLHRLQNPAGDVEEAEETLGGAKTRSLQQVTRGLSSSCARLLDLDALSEEESEDGQDLQHSREQSQASAVR</sequence>